<gene>
    <name evidence="2" type="ORF">M6B38_220160</name>
</gene>
<dbReference type="EMBL" id="JANAVB010041219">
    <property type="protein sequence ID" value="KAJ6796767.1"/>
    <property type="molecule type" value="Genomic_DNA"/>
</dbReference>
<dbReference type="PRINTS" id="PR00625">
    <property type="entry name" value="JDOMAIN"/>
</dbReference>
<dbReference type="Gene3D" id="1.10.287.110">
    <property type="entry name" value="DnaJ domain"/>
    <property type="match status" value="1"/>
</dbReference>
<dbReference type="InterPro" id="IPR001623">
    <property type="entry name" value="DnaJ_domain"/>
</dbReference>
<protein>
    <submittedName>
        <fullName evidence="2">Chaperone protein dnaJ 10-like</fullName>
    </submittedName>
</protein>
<keyword evidence="3" id="KW-1185">Reference proteome</keyword>
<sequence>MVKDSEYYDILGVGVDASAADIKKAYYMKARLVHPDKNPGDPQAARNFQVLGEAYQILSDPGKRESYDKHGKEGLAKESMVDPATVFGMLFGSEYFEDYVGQLALASAASVELEEESQAPEVRRQKVQEKIKELQNEREKKLVQILKDRLHPFVEGQKDDFVKWANSEARHLSQAAFGEAMLHTIGYIYSRQASRELGKKMYMGVPFLGEWVRDKGHRMKSQVNAASGAISLIQIQEGMKKLEGSENKEGDLLKTIEEKKDAMINSLWKINVVDIESTLARVCQAVLNDSSVSKDVLNLRVRALKKLGTIFQGGKALYRRENSLRVESELKPDGASSKNSYQLDAGTGLRSCFFCLFYKLGFMNPMVAFSVI</sequence>
<dbReference type="PROSITE" id="PS00636">
    <property type="entry name" value="DNAJ_1"/>
    <property type="match status" value="1"/>
</dbReference>
<dbReference type="InterPro" id="IPR036869">
    <property type="entry name" value="J_dom_sf"/>
</dbReference>
<comment type="caution">
    <text evidence="2">The sequence shown here is derived from an EMBL/GenBank/DDBJ whole genome shotgun (WGS) entry which is preliminary data.</text>
</comment>
<evidence type="ECO:0000259" key="1">
    <source>
        <dbReference type="PROSITE" id="PS50076"/>
    </source>
</evidence>
<feature type="domain" description="J" evidence="1">
    <location>
        <begin position="6"/>
        <end position="71"/>
    </location>
</feature>
<dbReference type="CDD" id="cd06257">
    <property type="entry name" value="DnaJ"/>
    <property type="match status" value="1"/>
</dbReference>
<dbReference type="PANTHER" id="PTHR44094:SF8">
    <property type="entry name" value="DNAJ HEAT SHOCK N-TERMINAL DOMAIN-CONTAINING PROTEIN-RELATED"/>
    <property type="match status" value="1"/>
</dbReference>
<dbReference type="AlphaFoldDB" id="A0AAX6DY43"/>
<dbReference type="GO" id="GO:0005783">
    <property type="term" value="C:endoplasmic reticulum"/>
    <property type="evidence" value="ECO:0007669"/>
    <property type="project" value="UniProtKB-ARBA"/>
</dbReference>
<reference evidence="2" key="2">
    <citation type="submission" date="2023-04" db="EMBL/GenBank/DDBJ databases">
        <authorList>
            <person name="Bruccoleri R.E."/>
            <person name="Oakeley E.J."/>
            <person name="Faust A.-M."/>
            <person name="Dessus-Babus S."/>
            <person name="Altorfer M."/>
            <person name="Burckhardt D."/>
            <person name="Oertli M."/>
            <person name="Naumann U."/>
            <person name="Petersen F."/>
            <person name="Wong J."/>
        </authorList>
    </citation>
    <scope>NUCLEOTIDE SEQUENCE</scope>
    <source>
        <strain evidence="2">GSM-AAB239-AS_SAM_17_03QT</strain>
        <tissue evidence="2">Leaf</tissue>
    </source>
</reference>
<dbReference type="PANTHER" id="PTHR44094">
    <property type="entry name" value="DNAJ HEAT SHOCK N-TERMINAL DOMAIN-CONTAINING PROTEIN"/>
    <property type="match status" value="1"/>
</dbReference>
<dbReference type="InterPro" id="IPR052423">
    <property type="entry name" value="EMIR"/>
</dbReference>
<organism evidence="2 3">
    <name type="scientific">Iris pallida</name>
    <name type="common">Sweet iris</name>
    <dbReference type="NCBI Taxonomy" id="29817"/>
    <lineage>
        <taxon>Eukaryota</taxon>
        <taxon>Viridiplantae</taxon>
        <taxon>Streptophyta</taxon>
        <taxon>Embryophyta</taxon>
        <taxon>Tracheophyta</taxon>
        <taxon>Spermatophyta</taxon>
        <taxon>Magnoliopsida</taxon>
        <taxon>Liliopsida</taxon>
        <taxon>Asparagales</taxon>
        <taxon>Iridaceae</taxon>
        <taxon>Iridoideae</taxon>
        <taxon>Irideae</taxon>
        <taxon>Iris</taxon>
    </lineage>
</organism>
<evidence type="ECO:0000313" key="3">
    <source>
        <dbReference type="Proteomes" id="UP001140949"/>
    </source>
</evidence>
<evidence type="ECO:0000313" key="2">
    <source>
        <dbReference type="EMBL" id="KAJ6796767.1"/>
    </source>
</evidence>
<dbReference type="InterPro" id="IPR018253">
    <property type="entry name" value="DnaJ_domain_CS"/>
</dbReference>
<dbReference type="Proteomes" id="UP001140949">
    <property type="component" value="Unassembled WGS sequence"/>
</dbReference>
<dbReference type="Pfam" id="PF14308">
    <property type="entry name" value="DnaJ-X"/>
    <property type="match status" value="1"/>
</dbReference>
<name>A0AAX6DY43_IRIPA</name>
<dbReference type="Pfam" id="PF00226">
    <property type="entry name" value="DnaJ"/>
    <property type="match status" value="1"/>
</dbReference>
<reference evidence="2" key="1">
    <citation type="journal article" date="2023" name="GigaByte">
        <title>Genome assembly of the bearded iris, Iris pallida Lam.</title>
        <authorList>
            <person name="Bruccoleri R.E."/>
            <person name="Oakeley E.J."/>
            <person name="Faust A.M.E."/>
            <person name="Altorfer M."/>
            <person name="Dessus-Babus S."/>
            <person name="Burckhardt D."/>
            <person name="Oertli M."/>
            <person name="Naumann U."/>
            <person name="Petersen F."/>
            <person name="Wong J."/>
        </authorList>
    </citation>
    <scope>NUCLEOTIDE SEQUENCE</scope>
    <source>
        <strain evidence="2">GSM-AAB239-AS_SAM_17_03QT</strain>
    </source>
</reference>
<dbReference type="InterPro" id="IPR026894">
    <property type="entry name" value="DnaJ_X"/>
</dbReference>
<dbReference type="SUPFAM" id="SSF46565">
    <property type="entry name" value="Chaperone J-domain"/>
    <property type="match status" value="1"/>
</dbReference>
<accession>A0AAX6DY43</accession>
<dbReference type="PROSITE" id="PS50076">
    <property type="entry name" value="DNAJ_2"/>
    <property type="match status" value="1"/>
</dbReference>
<dbReference type="SMART" id="SM00271">
    <property type="entry name" value="DnaJ"/>
    <property type="match status" value="1"/>
</dbReference>
<proteinExistence type="predicted"/>